<keyword evidence="2" id="KW-1185">Reference proteome</keyword>
<evidence type="ECO:0000313" key="1">
    <source>
        <dbReference type="EMBL" id="MFD0783080.1"/>
    </source>
</evidence>
<dbReference type="Proteomes" id="UP001597053">
    <property type="component" value="Unassembled WGS sequence"/>
</dbReference>
<evidence type="ECO:0000313" key="2">
    <source>
        <dbReference type="Proteomes" id="UP001597053"/>
    </source>
</evidence>
<sequence>MAALRDEAAKLVQSLAIERVRILDAEPTYQTSVSSVYQRIALETVLNLGTTEAGIDCMRLSRARLRSILSLPRGGQLVSLVAQVTPQVGSHWGPRKRDLAALAALAAEREA</sequence>
<comment type="caution">
    <text evidence="1">The sequence shown here is derived from an EMBL/GenBank/DDBJ whole genome shotgun (WGS) entry which is preliminary data.</text>
</comment>
<gene>
    <name evidence="1" type="ORF">ACFQZ8_03950</name>
</gene>
<accession>A0ABW2ZWZ0</accession>
<protein>
    <recommendedName>
        <fullName evidence="3">DUF222 domain-containing protein</fullName>
    </recommendedName>
</protein>
<organism evidence="1 2">
    <name type="scientific">Micromonospora azadirachtae</name>
    <dbReference type="NCBI Taxonomy" id="1970735"/>
    <lineage>
        <taxon>Bacteria</taxon>
        <taxon>Bacillati</taxon>
        <taxon>Actinomycetota</taxon>
        <taxon>Actinomycetes</taxon>
        <taxon>Micromonosporales</taxon>
        <taxon>Micromonosporaceae</taxon>
        <taxon>Micromonospora</taxon>
    </lineage>
</organism>
<reference evidence="2" key="1">
    <citation type="journal article" date="2019" name="Int. J. Syst. Evol. Microbiol.">
        <title>The Global Catalogue of Microorganisms (GCM) 10K type strain sequencing project: providing services to taxonomists for standard genome sequencing and annotation.</title>
        <authorList>
            <consortium name="The Broad Institute Genomics Platform"/>
            <consortium name="The Broad Institute Genome Sequencing Center for Infectious Disease"/>
            <person name="Wu L."/>
            <person name="Ma J."/>
        </authorList>
    </citation>
    <scope>NUCLEOTIDE SEQUENCE [LARGE SCALE GENOMIC DNA]</scope>
    <source>
        <strain evidence="2">JCM 32148</strain>
    </source>
</reference>
<name>A0ABW2ZWZ0_9ACTN</name>
<dbReference type="EMBL" id="JBHTHM010000084">
    <property type="protein sequence ID" value="MFD0783080.1"/>
    <property type="molecule type" value="Genomic_DNA"/>
</dbReference>
<proteinExistence type="predicted"/>
<evidence type="ECO:0008006" key="3">
    <source>
        <dbReference type="Google" id="ProtNLM"/>
    </source>
</evidence>